<dbReference type="Pfam" id="PF19054">
    <property type="entry name" value="DUF5753"/>
    <property type="match status" value="1"/>
</dbReference>
<dbReference type="InterPro" id="IPR001387">
    <property type="entry name" value="Cro/C1-type_HTH"/>
</dbReference>
<organism evidence="2 3">
    <name type="scientific">Glycomyces endophyticus</name>
    <dbReference type="NCBI Taxonomy" id="480996"/>
    <lineage>
        <taxon>Bacteria</taxon>
        <taxon>Bacillati</taxon>
        <taxon>Actinomycetota</taxon>
        <taxon>Actinomycetes</taxon>
        <taxon>Glycomycetales</taxon>
        <taxon>Glycomycetaceae</taxon>
        <taxon>Glycomyces</taxon>
    </lineage>
</organism>
<evidence type="ECO:0000259" key="1">
    <source>
        <dbReference type="SMART" id="SM00530"/>
    </source>
</evidence>
<dbReference type="InterPro" id="IPR043917">
    <property type="entry name" value="DUF5753"/>
</dbReference>
<feature type="domain" description="HTH cro/C1-type" evidence="1">
    <location>
        <begin position="18"/>
        <end position="74"/>
    </location>
</feature>
<proteinExistence type="predicted"/>
<dbReference type="SMART" id="SM00530">
    <property type="entry name" value="HTH_XRE"/>
    <property type="match status" value="1"/>
</dbReference>
<evidence type="ECO:0000313" key="2">
    <source>
        <dbReference type="EMBL" id="GAA1691437.1"/>
    </source>
</evidence>
<keyword evidence="3" id="KW-1185">Reference proteome</keyword>
<dbReference type="Pfam" id="PF13560">
    <property type="entry name" value="HTH_31"/>
    <property type="match status" value="1"/>
</dbReference>
<sequence length="276" mass="31988">MRVMSAKAFLTIIQIARLLVQYRKRAGLTHKAVADKVQMSVTKIRDLEHARCNQVRWGDMLTFAHIYKLSPEETSNLVRLAEESEKPDLFHTFDIPSAFYTFLQMEMVASKIMIYETELITGLFQIEAYMLALRDGVEPEYRGPSDGSGFRLDRQRQFMERDWLPEVVYVTSEAALRQHIGGPEIMAAQLEHLKRLDREFSLFTFKVVPFAAGKHRSLGRSYRIFEFEGGEFPKTVYLESLEGARYIERPERVVSFQHAHDDSAKKADPIKDYILL</sequence>
<dbReference type="Gene3D" id="1.10.260.40">
    <property type="entry name" value="lambda repressor-like DNA-binding domains"/>
    <property type="match status" value="1"/>
</dbReference>
<name>A0ABP4TPL2_9ACTN</name>
<dbReference type="EMBL" id="BAAAQF010000023">
    <property type="protein sequence ID" value="GAA1691437.1"/>
    <property type="molecule type" value="Genomic_DNA"/>
</dbReference>
<reference evidence="3" key="1">
    <citation type="journal article" date="2019" name="Int. J. Syst. Evol. Microbiol.">
        <title>The Global Catalogue of Microorganisms (GCM) 10K type strain sequencing project: providing services to taxonomists for standard genome sequencing and annotation.</title>
        <authorList>
            <consortium name="The Broad Institute Genomics Platform"/>
            <consortium name="The Broad Institute Genome Sequencing Center for Infectious Disease"/>
            <person name="Wu L."/>
            <person name="Ma J."/>
        </authorList>
    </citation>
    <scope>NUCLEOTIDE SEQUENCE [LARGE SCALE GENOMIC DNA]</scope>
    <source>
        <strain evidence="3">JCM 16001</strain>
    </source>
</reference>
<protein>
    <submittedName>
        <fullName evidence="2">Helix-turn-helix transcriptional regulator</fullName>
    </submittedName>
</protein>
<comment type="caution">
    <text evidence="2">The sequence shown here is derived from an EMBL/GenBank/DDBJ whole genome shotgun (WGS) entry which is preliminary data.</text>
</comment>
<evidence type="ECO:0000313" key="3">
    <source>
        <dbReference type="Proteomes" id="UP001499851"/>
    </source>
</evidence>
<accession>A0ABP4TPL2</accession>
<dbReference type="CDD" id="cd00093">
    <property type="entry name" value="HTH_XRE"/>
    <property type="match status" value="1"/>
</dbReference>
<dbReference type="InterPro" id="IPR010982">
    <property type="entry name" value="Lambda_DNA-bd_dom_sf"/>
</dbReference>
<dbReference type="SUPFAM" id="SSF47413">
    <property type="entry name" value="lambda repressor-like DNA-binding domains"/>
    <property type="match status" value="1"/>
</dbReference>
<gene>
    <name evidence="2" type="ORF">GCM10009830_43990</name>
</gene>
<dbReference type="Proteomes" id="UP001499851">
    <property type="component" value="Unassembled WGS sequence"/>
</dbReference>